<feature type="transmembrane region" description="Helical" evidence="1">
    <location>
        <begin position="145"/>
        <end position="168"/>
    </location>
</feature>
<dbReference type="OrthoDB" id="343560at2"/>
<keyword evidence="1" id="KW-1133">Transmembrane helix</keyword>
<dbReference type="RefSeq" id="WP_135497934.1">
    <property type="nucleotide sequence ID" value="NZ_SRLD01000020.1"/>
</dbReference>
<feature type="transmembrane region" description="Helical" evidence="1">
    <location>
        <begin position="180"/>
        <end position="200"/>
    </location>
</feature>
<evidence type="ECO:0000313" key="3">
    <source>
        <dbReference type="Proteomes" id="UP000297739"/>
    </source>
</evidence>
<reference evidence="2 3" key="1">
    <citation type="submission" date="2019-04" db="EMBL/GenBank/DDBJ databases">
        <authorList>
            <person name="Feng G."/>
            <person name="Zhang J."/>
            <person name="Zhu H."/>
        </authorList>
    </citation>
    <scope>NUCLEOTIDE SEQUENCE [LARGE SCALE GENOMIC DNA]</scope>
    <source>
        <strain evidence="2 3">JCM 17223</strain>
    </source>
</reference>
<gene>
    <name evidence="2" type="ORF">E5J99_11400</name>
</gene>
<dbReference type="EMBL" id="SRLD01000020">
    <property type="protein sequence ID" value="TGE15796.1"/>
    <property type="molecule type" value="Genomic_DNA"/>
</dbReference>
<dbReference type="AlphaFoldDB" id="A0A4Z0PJK9"/>
<feature type="transmembrane region" description="Helical" evidence="1">
    <location>
        <begin position="107"/>
        <end position="125"/>
    </location>
</feature>
<keyword evidence="3" id="KW-1185">Reference proteome</keyword>
<protein>
    <submittedName>
        <fullName evidence="2">Uncharacterized protein</fullName>
    </submittedName>
</protein>
<keyword evidence="1" id="KW-0812">Transmembrane</keyword>
<dbReference type="Proteomes" id="UP000297739">
    <property type="component" value="Unassembled WGS sequence"/>
</dbReference>
<proteinExistence type="predicted"/>
<accession>A0A4Z0PJK9</accession>
<name>A0A4Z0PJK9_9BACT</name>
<feature type="transmembrane region" description="Helical" evidence="1">
    <location>
        <begin position="262"/>
        <end position="281"/>
    </location>
</feature>
<evidence type="ECO:0000256" key="1">
    <source>
        <dbReference type="SAM" id="Phobius"/>
    </source>
</evidence>
<feature type="transmembrane region" description="Helical" evidence="1">
    <location>
        <begin position="230"/>
        <end position="250"/>
    </location>
</feature>
<feature type="transmembrane region" description="Helical" evidence="1">
    <location>
        <begin position="41"/>
        <end position="60"/>
    </location>
</feature>
<keyword evidence="1" id="KW-0472">Membrane</keyword>
<organism evidence="2 3">
    <name type="scientific">Hymenobacter elongatus</name>
    <dbReference type="NCBI Taxonomy" id="877208"/>
    <lineage>
        <taxon>Bacteria</taxon>
        <taxon>Pseudomonadati</taxon>
        <taxon>Bacteroidota</taxon>
        <taxon>Cytophagia</taxon>
        <taxon>Cytophagales</taxon>
        <taxon>Hymenobacteraceae</taxon>
        <taxon>Hymenobacter</taxon>
    </lineage>
</organism>
<sequence length="293" mass="31555">MKTLVLSSAAAADSTPAAPGSPDSVGSLRQFLTVLHRCNPVLSGAGWLHVALLAGALLLLPFDDRMVTGLNVWFKPLKFAVSDLIYLWTLGWLLAHLPAAAQRTVRYISWGVAVSMVVEILVIFLQAARGTTSHFNVGTPLDGILFGVMGLFIMLNTALLFWALGLMLRHRPVGSTAYVWGMRLGLIVFLAGSAIGGSMISHLGHTIGGADGGAGLPGLGWSTRYGDLRAAHFLGLHALQVLPLFGWLLTRYFPHLAVQGQRLGILSFTLLYTSGVAWLYWHALQGLPLWHVS</sequence>
<comment type="caution">
    <text evidence="2">The sequence shown here is derived from an EMBL/GenBank/DDBJ whole genome shotgun (WGS) entry which is preliminary data.</text>
</comment>
<evidence type="ECO:0000313" key="2">
    <source>
        <dbReference type="EMBL" id="TGE15796.1"/>
    </source>
</evidence>